<dbReference type="EMBL" id="JBBKAI010000002">
    <property type="protein sequence ID" value="MEJ8659760.1"/>
    <property type="molecule type" value="Genomic_DNA"/>
</dbReference>
<evidence type="ECO:0000313" key="2">
    <source>
        <dbReference type="Proteomes" id="UP001375539"/>
    </source>
</evidence>
<name>A0ACC6QN98_9ACTN</name>
<sequence>MTTVSPTLVTLGMPLHTTAISDTAIALLDDRGTVVGWTQAAEQLVGHSTGDVVGRAAELVLPGFAGVPTTSDFVEQCRARNGWSGTTAVRHRDGRVLDVSLRISMLQGLDGTARWLASLADAGALSGEALGESVRGPLLDRAPIGVVIRDPQLRCTWTNDTIAGHDGIPHDRRLGHRLTDTLPTPEAEALQAVMRQVLQSGTTKVHEYRTWLPTSLSRERSFAVSIQCLQGTDGEALGVCAISADAAESRRTRERLAVLNEAGARLGSTLDVMQASQELADLAVPLLADYCAVDLEHSVSFGEGPPVRIGATGKRLPGLRRAGLASIRPGVPESPWMRGELVPVPPGSPLTAVLRAGASRLEPVVDTAAGTWVDVVPSLAHKIRENGIHSIMMVPIRARRALLGVALFARTENPVPFHDVDLLLAEELVGRAAQSLDNARQYAREHTAALALQRHLLPRRLRGGMAVEVASRYLPADVDHSVGGDWFDVIPLSGARVALVVGDVVGHGLHAAATMGRLRTAVHTLADMELPPGELMSHLDDTVQRSGEEDDDLPDQIPTVAGATCLYAVYDPATRRCTMASAGHPPPAIIDPEGRVTYPDLPTGAPLGVGLGDPFECVELELAEGSVLALYTDGLIETRDHDIEEGMHRLGAALSQPGRSLDDLCDIATQTLPDHATCDDVTLLLVRTRSLDPSQVASWTLPGGPSAVWSARDLAARQLKEWGLEDLEDTTKLIVSELVGNAISHGSGPIGLRLVRHQVLTCEVSDANAFAPHPRRARTTDEHGRGLFLVAKLSRRWGSRSTPDGKVIWAEQDLPRIPAPVSAHL</sequence>
<evidence type="ECO:0000313" key="1">
    <source>
        <dbReference type="EMBL" id="MEJ8659760.1"/>
    </source>
</evidence>
<protein>
    <submittedName>
        <fullName evidence="1">SpoIIE family protein phosphatase</fullName>
    </submittedName>
</protein>
<organism evidence="1 2">
    <name type="scientific">Streptomyces pratisoli</name>
    <dbReference type="NCBI Taxonomy" id="3139917"/>
    <lineage>
        <taxon>Bacteria</taxon>
        <taxon>Bacillati</taxon>
        <taxon>Actinomycetota</taxon>
        <taxon>Actinomycetes</taxon>
        <taxon>Kitasatosporales</taxon>
        <taxon>Streptomycetaceae</taxon>
        <taxon>Streptomyces</taxon>
    </lineage>
</organism>
<accession>A0ACC6QN98</accession>
<proteinExistence type="predicted"/>
<gene>
    <name evidence="1" type="ORF">WKI58_25080</name>
</gene>
<reference evidence="1" key="1">
    <citation type="submission" date="2024-03" db="EMBL/GenBank/DDBJ databases">
        <title>Novel Streptomyces species of biotechnological and ecological value are a feature of Machair soil.</title>
        <authorList>
            <person name="Prole J.R."/>
            <person name="Goodfellow M."/>
            <person name="Allenby N."/>
            <person name="Ward A.C."/>
        </authorList>
    </citation>
    <scope>NUCLEOTIDE SEQUENCE</scope>
    <source>
        <strain evidence="1">MS1.AVA.4</strain>
    </source>
</reference>
<dbReference type="Proteomes" id="UP001375539">
    <property type="component" value="Unassembled WGS sequence"/>
</dbReference>
<keyword evidence="2" id="KW-1185">Reference proteome</keyword>
<comment type="caution">
    <text evidence="1">The sequence shown here is derived from an EMBL/GenBank/DDBJ whole genome shotgun (WGS) entry which is preliminary data.</text>
</comment>